<dbReference type="AlphaFoldDB" id="A0A3G3IQ60"/>
<evidence type="ECO:0008006" key="3">
    <source>
        <dbReference type="Google" id="ProtNLM"/>
    </source>
</evidence>
<sequence length="263" mass="29725">MKILYKILALLAILALAIAFFINPIGKHYTQKYAQTLFKSPVEISQFSLHLFEKSLNIDFIKVQNPFNFKHKDALSLDHFLLKIGPINSHLIVIDEIKLDGLQFALEQNANQVNLTQLLTNLDKPDNNTLTSAKPTTQKSQKSQTKRIQIKHLEVRNISLKINTKWLKTTLKVPNISARNFGGSSGIPVDKIGKEVAKEILHNLKNALEKKGIITGKKEIEANLRRQIEQKLGIKGSLDDIEKQFDTDDIKNKAKKLFKGLGL</sequence>
<proteinExistence type="predicted"/>
<dbReference type="KEGG" id="bthg:MS2017_2079"/>
<dbReference type="EMBL" id="CP024634">
    <property type="protein sequence ID" value="AYQ57734.1"/>
    <property type="molecule type" value="Genomic_DNA"/>
</dbReference>
<evidence type="ECO:0000313" key="2">
    <source>
        <dbReference type="Proteomes" id="UP000278334"/>
    </source>
</evidence>
<dbReference type="Proteomes" id="UP000278334">
    <property type="component" value="Chromosome"/>
</dbReference>
<name>A0A3G3IQ60_9GAMM</name>
<evidence type="ECO:0000313" key="1">
    <source>
        <dbReference type="EMBL" id="AYQ57734.1"/>
    </source>
</evidence>
<protein>
    <recommendedName>
        <fullName evidence="3">Phage-related tail protein</fullName>
    </recommendedName>
</protein>
<accession>A0A3G3IQ60</accession>
<reference evidence="1 2" key="1">
    <citation type="submission" date="2017-11" db="EMBL/GenBank/DDBJ databases">
        <title>Genome sequence of the bacterial symbiont EPR9N from a vent mussel Bathymodiolus thermophilus.</title>
        <authorList>
            <person name="Won Y.-J."/>
        </authorList>
    </citation>
    <scope>NUCLEOTIDE SEQUENCE [LARGE SCALE GENOMIC DNA]</scope>
    <source>
        <strain evidence="1 2">EPR9N</strain>
    </source>
</reference>
<gene>
    <name evidence="1" type="ORF">MS2017_2079</name>
</gene>
<dbReference type="RefSeq" id="WP_122952134.1">
    <property type="nucleotide sequence ID" value="NZ_CP024634.1"/>
</dbReference>
<organism evidence="1 2">
    <name type="scientific">Bathymodiolus thermophilus thioautotrophic gill symbiont</name>
    <dbReference type="NCBI Taxonomy" id="2360"/>
    <lineage>
        <taxon>Bacteria</taxon>
        <taxon>Pseudomonadati</taxon>
        <taxon>Pseudomonadota</taxon>
        <taxon>Gammaproteobacteria</taxon>
        <taxon>sulfur-oxidizing symbionts</taxon>
    </lineage>
</organism>